<gene>
    <name evidence="2" type="ORF">Ctob_001217</name>
</gene>
<evidence type="ECO:0000313" key="3">
    <source>
        <dbReference type="Proteomes" id="UP000037460"/>
    </source>
</evidence>
<name>A0A0M0JJC7_9EUKA</name>
<keyword evidence="3" id="KW-1185">Reference proteome</keyword>
<reference evidence="3" key="1">
    <citation type="journal article" date="2015" name="PLoS Genet.">
        <title>Genome Sequence and Transcriptome Analyses of Chrysochromulina tobin: Metabolic Tools for Enhanced Algal Fitness in the Prominent Order Prymnesiales (Haptophyceae).</title>
        <authorList>
            <person name="Hovde B.T."/>
            <person name="Deodato C.R."/>
            <person name="Hunsperger H.M."/>
            <person name="Ryken S.A."/>
            <person name="Yost W."/>
            <person name="Jha R.K."/>
            <person name="Patterson J."/>
            <person name="Monnat R.J. Jr."/>
            <person name="Barlow S.B."/>
            <person name="Starkenburg S.R."/>
            <person name="Cattolico R.A."/>
        </authorList>
    </citation>
    <scope>NUCLEOTIDE SEQUENCE</scope>
    <source>
        <strain evidence="3">CCMP291</strain>
    </source>
</reference>
<feature type="region of interest" description="Disordered" evidence="1">
    <location>
        <begin position="284"/>
        <end position="355"/>
    </location>
</feature>
<protein>
    <submittedName>
        <fullName evidence="2">Uncharacterized protein</fullName>
    </submittedName>
</protein>
<feature type="compositionally biased region" description="Basic and acidic residues" evidence="1">
    <location>
        <begin position="36"/>
        <end position="48"/>
    </location>
</feature>
<feature type="compositionally biased region" description="Low complexity" evidence="1">
    <location>
        <begin position="298"/>
        <end position="315"/>
    </location>
</feature>
<feature type="region of interest" description="Disordered" evidence="1">
    <location>
        <begin position="35"/>
        <end position="141"/>
    </location>
</feature>
<dbReference type="Proteomes" id="UP000037460">
    <property type="component" value="Unassembled WGS sequence"/>
</dbReference>
<evidence type="ECO:0000313" key="2">
    <source>
        <dbReference type="EMBL" id="KOO26575.1"/>
    </source>
</evidence>
<comment type="caution">
    <text evidence="2">The sequence shown here is derived from an EMBL/GenBank/DDBJ whole genome shotgun (WGS) entry which is preliminary data.</text>
</comment>
<dbReference type="EMBL" id="JWZX01002833">
    <property type="protein sequence ID" value="KOO26575.1"/>
    <property type="molecule type" value="Genomic_DNA"/>
</dbReference>
<dbReference type="AlphaFoldDB" id="A0A0M0JJC7"/>
<feature type="compositionally biased region" description="Polar residues" evidence="1">
    <location>
        <begin position="316"/>
        <end position="327"/>
    </location>
</feature>
<sequence length="355" mass="37692">MLGRDAAALAGRLAAGDPAFDWQPLATFMAAASAPDETREAAATHEARAFAVSEEQEEEEARAAAAPPAVRSQDGAPGSSTARPIELHDGEEDATPGGTAPLPPAPPVAGHQGQPSSSAPLRRDPAAVPAARPGTRPPSRLDEAAWGAYVYKNNKTETWRATWGFSGDTKKYDLKVKKDETILAAKRLPSKEAAAMIRFETLLTFGEQDRIPWDLREFYKKRKALDSIAERALLAEVRAVVAPRHGVPDPFGEWEMVQRLAKRPCQELAQLVVLAAKLAPAIESQEGGQPAPQGDHGQGATQAMTAATAASTQPAVLSTQEVAQLAQQPEEGASLNFLSTDDDLLPHVATPVDDA</sequence>
<proteinExistence type="predicted"/>
<feature type="compositionally biased region" description="Low complexity" evidence="1">
    <location>
        <begin position="63"/>
        <end position="73"/>
    </location>
</feature>
<accession>A0A0M0JJC7</accession>
<evidence type="ECO:0000256" key="1">
    <source>
        <dbReference type="SAM" id="MobiDB-lite"/>
    </source>
</evidence>
<organism evidence="2 3">
    <name type="scientific">Chrysochromulina tobinii</name>
    <dbReference type="NCBI Taxonomy" id="1460289"/>
    <lineage>
        <taxon>Eukaryota</taxon>
        <taxon>Haptista</taxon>
        <taxon>Haptophyta</taxon>
        <taxon>Prymnesiophyceae</taxon>
        <taxon>Prymnesiales</taxon>
        <taxon>Chrysochromulinaceae</taxon>
        <taxon>Chrysochromulina</taxon>
    </lineage>
</organism>